<comment type="caution">
    <text evidence="2">The sequence shown here is derived from an EMBL/GenBank/DDBJ whole genome shotgun (WGS) entry which is preliminary data.</text>
</comment>
<evidence type="ECO:0000313" key="3">
    <source>
        <dbReference type="Proteomes" id="UP000297729"/>
    </source>
</evidence>
<dbReference type="AlphaFoldDB" id="A0A4Y9S8D3"/>
<keyword evidence="1" id="KW-0812">Transmembrane</keyword>
<sequence length="234" mass="24334">MSHKEKLILHVLIGFVGYAVWALMAFFDPSLRHDFLVFNVGMATGTIGLALRNMKDAADASAVPAPSPVAVEQAVMVCGRQTALPPAPPMRPESASGLQAGFARVSMMMVMALCTLAVLSACSLVPQNVSAVQEGMAQTVVQSSERTICRDIPIGTWLRLYGANADRLKGWQALCFNPVTAPLNAETIAAILKVYPGFVAASMVPPPVTSDGVLGVGAAVQSGSAPLEGAVGAK</sequence>
<organism evidence="2 3">
    <name type="scientific">Duganella callida</name>
    <dbReference type="NCBI Taxonomy" id="2561932"/>
    <lineage>
        <taxon>Bacteria</taxon>
        <taxon>Pseudomonadati</taxon>
        <taxon>Pseudomonadota</taxon>
        <taxon>Betaproteobacteria</taxon>
        <taxon>Burkholderiales</taxon>
        <taxon>Oxalobacteraceae</taxon>
        <taxon>Telluria group</taxon>
        <taxon>Duganella</taxon>
    </lineage>
</organism>
<dbReference type="Proteomes" id="UP000297729">
    <property type="component" value="Unassembled WGS sequence"/>
</dbReference>
<dbReference type="RefSeq" id="WP_135203156.1">
    <property type="nucleotide sequence ID" value="NZ_SPVG01000191.1"/>
</dbReference>
<reference evidence="2 3" key="1">
    <citation type="submission" date="2019-03" db="EMBL/GenBank/DDBJ databases">
        <title>Draft Genome Sequence of Duganella callidus sp. nov., a Novel Duganella Species Isolated from Cultivated Soil.</title>
        <authorList>
            <person name="Raths R."/>
            <person name="Peta V."/>
            <person name="Bucking H."/>
        </authorList>
    </citation>
    <scope>NUCLEOTIDE SEQUENCE [LARGE SCALE GENOMIC DNA]</scope>
    <source>
        <strain evidence="2 3">DN04</strain>
    </source>
</reference>
<feature type="transmembrane region" description="Helical" evidence="1">
    <location>
        <begin position="7"/>
        <end position="27"/>
    </location>
</feature>
<accession>A0A4Y9S8D3</accession>
<keyword evidence="1" id="KW-0472">Membrane</keyword>
<gene>
    <name evidence="2" type="ORF">E4L98_19200</name>
</gene>
<name>A0A4Y9S8D3_9BURK</name>
<protein>
    <submittedName>
        <fullName evidence="2">Uncharacterized protein</fullName>
    </submittedName>
</protein>
<keyword evidence="1" id="KW-1133">Transmembrane helix</keyword>
<dbReference type="EMBL" id="SPVG01000191">
    <property type="protein sequence ID" value="TFW17973.1"/>
    <property type="molecule type" value="Genomic_DNA"/>
</dbReference>
<keyword evidence="3" id="KW-1185">Reference proteome</keyword>
<evidence type="ECO:0000256" key="1">
    <source>
        <dbReference type="SAM" id="Phobius"/>
    </source>
</evidence>
<proteinExistence type="predicted"/>
<evidence type="ECO:0000313" key="2">
    <source>
        <dbReference type="EMBL" id="TFW17973.1"/>
    </source>
</evidence>